<evidence type="ECO:0000313" key="1">
    <source>
        <dbReference type="EMBL" id="CCK27604.1"/>
    </source>
</evidence>
<name>K4R4H4_STRDJ</name>
<evidence type="ECO:0008006" key="3">
    <source>
        <dbReference type="Google" id="ProtNLM"/>
    </source>
</evidence>
<evidence type="ECO:0000313" key="2">
    <source>
        <dbReference type="Proteomes" id="UP000008043"/>
    </source>
</evidence>
<proteinExistence type="predicted"/>
<dbReference type="EMBL" id="HE971709">
    <property type="protein sequence ID" value="CCK27604.1"/>
    <property type="molecule type" value="Genomic_DNA"/>
</dbReference>
<sequence>MARRAPITCTTRSTMQPRHRANIAIGGPLVGRLEFALDELSIVIRGAFMPHTFSPGWLASGQLISEDDLSTSSVEVISSNLTVFICGAFRVQVMPEVLQISTSDLAEIERARDLVIGILRSLPYAPTSKMGLNRSVHFTPGSEEEWHAIGDHLAPKEPWEEQGILNLPGMLNVTLQGVRPDKYGGFVQVQVQPSAKIPSSVYVAINDHFDLTLVDSQPEQRGPQFQALSPESGELTVDKTSVALEILTNEWNSFNQRAHKAIEFVAGLGGGKRS</sequence>
<dbReference type="HOGENOM" id="CLU_1015315_0_0_11"/>
<accession>K4R4H4</accession>
<reference evidence="1 2" key="1">
    <citation type="journal article" date="2012" name="J. Bacteriol.">
        <title>Genome sequence of the bacterium Streptomyces davawensis JCM 4913 and heterologous production of the unique antibiotic roseoflavin.</title>
        <authorList>
            <person name="Jankowitsch F."/>
            <person name="Schwarz J."/>
            <person name="Ruckert C."/>
            <person name="Gust B."/>
            <person name="Szczepanowski R."/>
            <person name="Blom J."/>
            <person name="Pelzer S."/>
            <person name="Kalinowski J."/>
            <person name="Mack M."/>
        </authorList>
    </citation>
    <scope>NUCLEOTIDE SEQUENCE [LARGE SCALE GENOMIC DNA]</scope>
    <source>
        <strain evidence="2">DSM 101723 / JCM 4913 / KCC S-0913 / 768</strain>
    </source>
</reference>
<gene>
    <name evidence="1" type="ORF">BN159_3225</name>
</gene>
<keyword evidence="2" id="KW-1185">Reference proteome</keyword>
<dbReference type="KEGG" id="sdv:BN159_3225"/>
<dbReference type="AlphaFoldDB" id="K4R4H4"/>
<protein>
    <recommendedName>
        <fullName evidence="3">TIGR04255 family protein</fullName>
    </recommendedName>
</protein>
<organism evidence="1 2">
    <name type="scientific">Streptomyces davaonensis (strain DSM 101723 / JCM 4913 / KCC S-0913 / 768)</name>
    <dbReference type="NCBI Taxonomy" id="1214101"/>
    <lineage>
        <taxon>Bacteria</taxon>
        <taxon>Bacillati</taxon>
        <taxon>Actinomycetota</taxon>
        <taxon>Actinomycetes</taxon>
        <taxon>Kitasatosporales</taxon>
        <taxon>Streptomycetaceae</taxon>
        <taxon>Streptomyces</taxon>
    </lineage>
</organism>
<dbReference type="Proteomes" id="UP000008043">
    <property type="component" value="Chromosome"/>
</dbReference>
<dbReference type="eggNOG" id="ENOG5032T5F">
    <property type="taxonomic scope" value="Bacteria"/>
</dbReference>